<evidence type="ECO:0000256" key="1">
    <source>
        <dbReference type="SAM" id="MobiDB-lite"/>
    </source>
</evidence>
<organism evidence="2 3">
    <name type="scientific">Cryptococcus neoformans Tu259-1</name>
    <dbReference type="NCBI Taxonomy" id="1230072"/>
    <lineage>
        <taxon>Eukaryota</taxon>
        <taxon>Fungi</taxon>
        <taxon>Dikarya</taxon>
        <taxon>Basidiomycota</taxon>
        <taxon>Agaricomycotina</taxon>
        <taxon>Tremellomycetes</taxon>
        <taxon>Tremellales</taxon>
        <taxon>Cryptococcaceae</taxon>
        <taxon>Cryptococcus</taxon>
        <taxon>Cryptococcus neoformans species complex</taxon>
    </lineage>
</organism>
<feature type="compositionally biased region" description="Low complexity" evidence="1">
    <location>
        <begin position="397"/>
        <end position="409"/>
    </location>
</feature>
<dbReference type="OrthoDB" id="2565254at2759"/>
<feature type="region of interest" description="Disordered" evidence="1">
    <location>
        <begin position="74"/>
        <end position="230"/>
    </location>
</feature>
<comment type="caution">
    <text evidence="2">The sequence shown here is derived from an EMBL/GenBank/DDBJ whole genome shotgun (WGS) entry which is preliminary data.</text>
</comment>
<name>A0A854QA71_CRYNE</name>
<feature type="compositionally biased region" description="Low complexity" evidence="1">
    <location>
        <begin position="353"/>
        <end position="382"/>
    </location>
</feature>
<dbReference type="AlphaFoldDB" id="A0A854QA71"/>
<feature type="compositionally biased region" description="Acidic residues" evidence="1">
    <location>
        <begin position="257"/>
        <end position="268"/>
    </location>
</feature>
<sequence length="507" mass="55528">MPSLRNAPKCFRLAKSSSTSLNTRLHLSLWARLHWIFTSPSSLLQPPIPTSEMLAPRTIHTHRTYIHPTTSKKNVNKENAHALPSKTPSRMSGKQLIGPATGMRMGLGVKTEGRDRNVLQQQVEGKAKGREVDEIEPKRLFVNSSKDSIPPSKSLSSMPPIPSLPTRTPAPRRNAPSQSQTLRTPAPTLKFAEPQPTPLPSAARTRRRSRQSLSNTPGKGDLGLDKQRGQQFVTPAPVKWEEELSLGSVEVEHLEGLEELEEEEDGEPEYMPPPVQELPYDPGWDVPDLKEIFGKIATMPLLFGIGNEMPKPPELIFQEEEVGLRLCNDDDLEEDWLKPQSRLAPKTVGSAFARPTTTRPTTTPATRAPTIRSQSSTSNSNSLLKPARTQLRSTVGPAATSATKPSTSSIRGPVRSNANPVGDIHSTLKHSVPTGLKSALSSKQAAQTKAVIRKPVDPKDQAILQAWEDDVRQLEASKDSNAAEGLFLNLDLDLKTEMDVGQPSLAE</sequence>
<gene>
    <name evidence="2" type="ORF">C361_07014</name>
</gene>
<feature type="region of interest" description="Disordered" evidence="1">
    <location>
        <begin position="347"/>
        <end position="435"/>
    </location>
</feature>
<evidence type="ECO:0000313" key="3">
    <source>
        <dbReference type="Proteomes" id="UP000199727"/>
    </source>
</evidence>
<dbReference type="Proteomes" id="UP000199727">
    <property type="component" value="Unassembled WGS sequence"/>
</dbReference>
<feature type="compositionally biased region" description="Basic and acidic residues" evidence="1">
    <location>
        <begin position="125"/>
        <end position="139"/>
    </location>
</feature>
<dbReference type="EMBL" id="AMKT01000113">
    <property type="protein sequence ID" value="OXG10317.1"/>
    <property type="molecule type" value="Genomic_DNA"/>
</dbReference>
<feature type="region of interest" description="Disordered" evidence="1">
    <location>
        <begin position="257"/>
        <end position="283"/>
    </location>
</feature>
<feature type="compositionally biased region" description="Low complexity" evidence="1">
    <location>
        <begin position="144"/>
        <end position="176"/>
    </location>
</feature>
<evidence type="ECO:0000313" key="2">
    <source>
        <dbReference type="EMBL" id="OXG10317.1"/>
    </source>
</evidence>
<protein>
    <submittedName>
        <fullName evidence="2">Uncharacterized protein</fullName>
    </submittedName>
</protein>
<reference evidence="2 3" key="1">
    <citation type="submission" date="2017-06" db="EMBL/GenBank/DDBJ databases">
        <title>Global population genomics of the pathogenic fungus Cryptococcus neoformans var. grubii.</title>
        <authorList>
            <person name="Cuomo C."/>
            <person name="Litvintseva A."/>
            <person name="Chen Y."/>
            <person name="Young S."/>
            <person name="Zeng Q."/>
            <person name="Chapman S."/>
            <person name="Gujja S."/>
            <person name="Saif S."/>
            <person name="Birren B."/>
        </authorList>
    </citation>
    <scope>NUCLEOTIDE SEQUENCE [LARGE SCALE GENOMIC DNA]</scope>
    <source>
        <strain evidence="2 3">Tu259-1</strain>
    </source>
</reference>
<proteinExistence type="predicted"/>
<accession>A0A854QA71</accession>